<keyword evidence="2" id="KW-0812">Transmembrane</keyword>
<keyword evidence="2" id="KW-0472">Membrane</keyword>
<evidence type="ECO:0000313" key="4">
    <source>
        <dbReference type="EMBL" id="OGY43481.1"/>
    </source>
</evidence>
<keyword evidence="2" id="KW-1133">Transmembrane helix</keyword>
<dbReference type="STRING" id="1797533.A2731_01035"/>
<dbReference type="PROSITE" id="PS51782">
    <property type="entry name" value="LYSM"/>
    <property type="match status" value="1"/>
</dbReference>
<feature type="transmembrane region" description="Helical" evidence="2">
    <location>
        <begin position="336"/>
        <end position="356"/>
    </location>
</feature>
<accession>A0A1G1XU20</accession>
<dbReference type="CDD" id="cd00118">
    <property type="entry name" value="LysM"/>
    <property type="match status" value="1"/>
</dbReference>
<dbReference type="Pfam" id="PF01476">
    <property type="entry name" value="LysM"/>
    <property type="match status" value="1"/>
</dbReference>
<protein>
    <recommendedName>
        <fullName evidence="3">LysM domain-containing protein</fullName>
    </recommendedName>
</protein>
<dbReference type="EMBL" id="MHIC01000048">
    <property type="protein sequence ID" value="OGY43481.1"/>
    <property type="molecule type" value="Genomic_DNA"/>
</dbReference>
<sequence length="445" mass="49560">MFKKALVDRKKSLTSELFSFLRLPVIIGSFLLFFSLFSSSALALGTGGVGGYPANPDPSIKYSDSWFIYSLDLGESKDDALLVFNTSDEAHVVKLYPVDSIPSNQGNFALEAEDAPRDGIGVWIKLSETLITLEPGESREVPFTITIPQDADVGEHSGGIIIQKSKVGEVSGSSGASIVTRVGIRVYETVPGEILKEIEIVDFNVQLVPSQNQKPSYDITLVALNKGNVSLKPKANLEISGWGKIDYKDFEDISFKKIKMFFAGQEGFPIHFFTGETLSKDWQLLRDQKVTTRWQWPQPEFGRFTFKVNLIYEGNDGETNLETKTIAITVIPWKELAIIISLFVLIVIFFVAKKLLSSGRGWKLYVVQKNDRLTTIAKQAKISWKKLAKVNKLRKPYSIEPGQKILVPPFFASSQKIKTSTDFGELSPASSGSDQRKSSRRIVKK</sequence>
<evidence type="ECO:0000256" key="2">
    <source>
        <dbReference type="SAM" id="Phobius"/>
    </source>
</evidence>
<reference evidence="4 5" key="1">
    <citation type="journal article" date="2016" name="Nat. Commun.">
        <title>Thousands of microbial genomes shed light on interconnected biogeochemical processes in an aquifer system.</title>
        <authorList>
            <person name="Anantharaman K."/>
            <person name="Brown C.T."/>
            <person name="Hug L.A."/>
            <person name="Sharon I."/>
            <person name="Castelle C.J."/>
            <person name="Probst A.J."/>
            <person name="Thomas B.C."/>
            <person name="Singh A."/>
            <person name="Wilkins M.J."/>
            <person name="Karaoz U."/>
            <person name="Brodie E.L."/>
            <person name="Williams K.H."/>
            <person name="Hubbard S.S."/>
            <person name="Banfield J.F."/>
        </authorList>
    </citation>
    <scope>NUCLEOTIDE SEQUENCE [LARGE SCALE GENOMIC DNA]</scope>
</reference>
<evidence type="ECO:0000256" key="1">
    <source>
        <dbReference type="SAM" id="MobiDB-lite"/>
    </source>
</evidence>
<dbReference type="Gene3D" id="3.10.350.10">
    <property type="entry name" value="LysM domain"/>
    <property type="match status" value="1"/>
</dbReference>
<name>A0A1G1XU20_9BACT</name>
<feature type="domain" description="LysM" evidence="3">
    <location>
        <begin position="363"/>
        <end position="407"/>
    </location>
</feature>
<organism evidence="4 5">
    <name type="scientific">Candidatus Buchananbacteria bacterium RIFCSPHIGHO2_01_FULL_39_8</name>
    <dbReference type="NCBI Taxonomy" id="1797533"/>
    <lineage>
        <taxon>Bacteria</taxon>
        <taxon>Candidatus Buchananiibacteriota</taxon>
    </lineage>
</organism>
<dbReference type="AlphaFoldDB" id="A0A1G1XU20"/>
<gene>
    <name evidence="4" type="ORF">A2731_01035</name>
</gene>
<feature type="region of interest" description="Disordered" evidence="1">
    <location>
        <begin position="420"/>
        <end position="445"/>
    </location>
</feature>
<comment type="caution">
    <text evidence="4">The sequence shown here is derived from an EMBL/GenBank/DDBJ whole genome shotgun (WGS) entry which is preliminary data.</text>
</comment>
<evidence type="ECO:0000313" key="5">
    <source>
        <dbReference type="Proteomes" id="UP000176241"/>
    </source>
</evidence>
<proteinExistence type="predicted"/>
<dbReference type="SUPFAM" id="SSF54106">
    <property type="entry name" value="LysM domain"/>
    <property type="match status" value="1"/>
</dbReference>
<dbReference type="Proteomes" id="UP000176241">
    <property type="component" value="Unassembled WGS sequence"/>
</dbReference>
<dbReference type="InterPro" id="IPR018392">
    <property type="entry name" value="LysM"/>
</dbReference>
<evidence type="ECO:0000259" key="3">
    <source>
        <dbReference type="PROSITE" id="PS51782"/>
    </source>
</evidence>
<dbReference type="SMART" id="SM00257">
    <property type="entry name" value="LysM"/>
    <property type="match status" value="1"/>
</dbReference>
<feature type="compositionally biased region" description="Polar residues" evidence="1">
    <location>
        <begin position="420"/>
        <end position="433"/>
    </location>
</feature>
<dbReference type="InterPro" id="IPR036779">
    <property type="entry name" value="LysM_dom_sf"/>
</dbReference>